<dbReference type="OrthoDB" id="8065844at2"/>
<protein>
    <recommendedName>
        <fullName evidence="5">Butirosin biosynthesis protein H, N-terminal</fullName>
    </recommendedName>
</protein>
<organism evidence="3 4">
    <name type="scientific">Isobaculum melis</name>
    <dbReference type="NCBI Taxonomy" id="142588"/>
    <lineage>
        <taxon>Bacteria</taxon>
        <taxon>Bacillati</taxon>
        <taxon>Bacillota</taxon>
        <taxon>Bacilli</taxon>
        <taxon>Lactobacillales</taxon>
        <taxon>Carnobacteriaceae</taxon>
        <taxon>Isobaculum</taxon>
    </lineage>
</organism>
<evidence type="ECO:0000259" key="2">
    <source>
        <dbReference type="Pfam" id="PF16169"/>
    </source>
</evidence>
<evidence type="ECO:0000313" key="4">
    <source>
        <dbReference type="Proteomes" id="UP000198948"/>
    </source>
</evidence>
<evidence type="ECO:0000259" key="1">
    <source>
        <dbReference type="Pfam" id="PF14399"/>
    </source>
</evidence>
<reference evidence="3 4" key="1">
    <citation type="submission" date="2016-10" db="EMBL/GenBank/DDBJ databases">
        <authorList>
            <person name="de Groot N.N."/>
        </authorList>
    </citation>
    <scope>NUCLEOTIDE SEQUENCE [LARGE SCALE GENOMIC DNA]</scope>
    <source>
        <strain evidence="3 4">DSM 13760</strain>
    </source>
</reference>
<dbReference type="InterPro" id="IPR026935">
    <property type="entry name" value="BtrH_N"/>
</dbReference>
<feature type="domain" description="Butirosin biosynthesis protein H N-terminal" evidence="1">
    <location>
        <begin position="22"/>
        <end position="156"/>
    </location>
</feature>
<feature type="domain" description="DUF4872" evidence="2">
    <location>
        <begin position="168"/>
        <end position="252"/>
    </location>
</feature>
<keyword evidence="4" id="KW-1185">Reference proteome</keyword>
<dbReference type="Pfam" id="PF14399">
    <property type="entry name" value="BtrH_N"/>
    <property type="match status" value="1"/>
</dbReference>
<dbReference type="STRING" id="142588.SAMN04488559_102270"/>
<dbReference type="InterPro" id="IPR032369">
    <property type="entry name" value="DUF4872"/>
</dbReference>
<dbReference type="Gene3D" id="3.90.70.10">
    <property type="entry name" value="Cysteine proteinases"/>
    <property type="match status" value="1"/>
</dbReference>
<proteinExistence type="predicted"/>
<dbReference type="Pfam" id="PF16169">
    <property type="entry name" value="DUF4872"/>
    <property type="match status" value="1"/>
</dbReference>
<sequence>MIEEVDGMKLLKLPHQIADYRCPVNGICDIYEWKTGQRIPEGLLFDSHVGFSCISNRSNEIKKMLFFTGQHGVGRRQYEFWQQHIGFKLITGEGKTFNHTLKTIKSLVDQEIPVLLFGLDMFYLQYQKKFYQTSHIPDHVVMMVGYDEETVIVHDNSEDYPVKIPIAHLEKAWQDEGTGLSKKNAYFGIDMQAPEKSIPLILKQAYQQLAEEYLRPKVSLFGVKAAQRVIAEIGDWQKQYAKQDLKQIYDFIILLTGSMLPESYESLMTQSLGFKNPHQAMRDQFAAALVEYAPLYGNQNWLKAATLFAESGLAIQQFVATCIAAIKADHYEVSSVQIELLQRIQLLETEALTWLSK</sequence>
<evidence type="ECO:0008006" key="5">
    <source>
        <dbReference type="Google" id="ProtNLM"/>
    </source>
</evidence>
<dbReference type="EMBL" id="FOHA01000002">
    <property type="protein sequence ID" value="SER63663.1"/>
    <property type="molecule type" value="Genomic_DNA"/>
</dbReference>
<accession>A0A1H9QVC8</accession>
<gene>
    <name evidence="3" type="ORF">SAMN04488559_102270</name>
</gene>
<dbReference type="AlphaFoldDB" id="A0A1H9QVC8"/>
<evidence type="ECO:0000313" key="3">
    <source>
        <dbReference type="EMBL" id="SER63663.1"/>
    </source>
</evidence>
<name>A0A1H9QVC8_9LACT</name>
<dbReference type="Proteomes" id="UP000198948">
    <property type="component" value="Unassembled WGS sequence"/>
</dbReference>